<keyword evidence="4" id="KW-0807">Transducer</keyword>
<dbReference type="STRING" id="77020.A0A0M9VP24"/>
<feature type="repeat" description="WD" evidence="5">
    <location>
        <begin position="208"/>
        <end position="249"/>
    </location>
</feature>
<organism evidence="6 7">
    <name type="scientific">Malassezia pachydermatis</name>
    <dbReference type="NCBI Taxonomy" id="77020"/>
    <lineage>
        <taxon>Eukaryota</taxon>
        <taxon>Fungi</taxon>
        <taxon>Dikarya</taxon>
        <taxon>Basidiomycota</taxon>
        <taxon>Ustilaginomycotina</taxon>
        <taxon>Malasseziomycetes</taxon>
        <taxon>Malasseziales</taxon>
        <taxon>Malasseziaceae</taxon>
        <taxon>Malassezia</taxon>
    </lineage>
</organism>
<dbReference type="RefSeq" id="XP_017991591.1">
    <property type="nucleotide sequence ID" value="XM_018138310.1"/>
</dbReference>
<dbReference type="PROSITE" id="PS00678">
    <property type="entry name" value="WD_REPEATS_1"/>
    <property type="match status" value="1"/>
</dbReference>
<dbReference type="Gene3D" id="2.130.10.10">
    <property type="entry name" value="YVTN repeat-like/Quinoprotein amine dehydrogenase"/>
    <property type="match status" value="1"/>
</dbReference>
<feature type="repeat" description="WD" evidence="5">
    <location>
        <begin position="294"/>
        <end position="327"/>
    </location>
</feature>
<comment type="similarity">
    <text evidence="1">Belongs to the WD repeat G protein beta family.</text>
</comment>
<dbReference type="AlphaFoldDB" id="A0A0M9VP24"/>
<accession>A0A0M9VP24</accession>
<dbReference type="InterPro" id="IPR001632">
    <property type="entry name" value="WD40_G-protein_beta-like"/>
</dbReference>
<comment type="caution">
    <text evidence="6">The sequence shown here is derived from an EMBL/GenBank/DDBJ whole genome shotgun (WGS) entry which is preliminary data.</text>
</comment>
<keyword evidence="2 5" id="KW-0853">WD repeat</keyword>
<reference evidence="6 7" key="1">
    <citation type="submission" date="2015-07" db="EMBL/GenBank/DDBJ databases">
        <title>Draft Genome Sequence of Malassezia furfur CBS1878 and Malassezia pachydermatis CBS1879.</title>
        <authorList>
            <person name="Triana S."/>
            <person name="Ohm R."/>
            <person name="Gonzalez A."/>
            <person name="DeCock H."/>
            <person name="Restrepo S."/>
            <person name="Celis A."/>
        </authorList>
    </citation>
    <scope>NUCLEOTIDE SEQUENCE [LARGE SCALE GENOMIC DNA]</scope>
    <source>
        <strain evidence="6 7">CBS 1879</strain>
    </source>
</reference>
<dbReference type="VEuPathDB" id="FungiDB:Malapachy_3851"/>
<dbReference type="InterPro" id="IPR036322">
    <property type="entry name" value="WD40_repeat_dom_sf"/>
</dbReference>
<dbReference type="Pfam" id="PF25391">
    <property type="entry name" value="WD40_Gbeta"/>
    <property type="match status" value="1"/>
</dbReference>
<dbReference type="PROSITE" id="PS50294">
    <property type="entry name" value="WD_REPEATS_REGION"/>
    <property type="match status" value="4"/>
</dbReference>
<dbReference type="PROSITE" id="PS50082">
    <property type="entry name" value="WD_REPEATS_2"/>
    <property type="match status" value="5"/>
</dbReference>
<evidence type="ECO:0000256" key="1">
    <source>
        <dbReference type="ARBA" id="ARBA00009768"/>
    </source>
</evidence>
<dbReference type="InterPro" id="IPR020472">
    <property type="entry name" value="WD40_PAC1"/>
</dbReference>
<dbReference type="OrthoDB" id="10255630at2759"/>
<evidence type="ECO:0000313" key="6">
    <source>
        <dbReference type="EMBL" id="KOS13959.1"/>
    </source>
</evidence>
<dbReference type="InterPro" id="IPR016346">
    <property type="entry name" value="G-protein_beta_1-5"/>
</dbReference>
<dbReference type="InterPro" id="IPR019775">
    <property type="entry name" value="WD40_repeat_CS"/>
</dbReference>
<gene>
    <name evidence="6" type="ORF">Malapachy_3851</name>
</gene>
<dbReference type="GeneID" id="28730186"/>
<keyword evidence="7" id="KW-1185">Reference proteome</keyword>
<dbReference type="CDD" id="cd00200">
    <property type="entry name" value="WD40"/>
    <property type="match status" value="1"/>
</dbReference>
<dbReference type="PANTHER" id="PTHR19850">
    <property type="entry name" value="GUANINE NUCLEOTIDE-BINDING PROTEIN BETA G PROTEIN BETA"/>
    <property type="match status" value="1"/>
</dbReference>
<feature type="repeat" description="WD" evidence="5">
    <location>
        <begin position="124"/>
        <end position="164"/>
    </location>
</feature>
<feature type="repeat" description="WD" evidence="5">
    <location>
        <begin position="34"/>
        <end position="75"/>
    </location>
</feature>
<dbReference type="SUPFAM" id="SSF50978">
    <property type="entry name" value="WD40 repeat-like"/>
    <property type="match status" value="1"/>
</dbReference>
<name>A0A0M9VP24_9BASI</name>
<evidence type="ECO:0000256" key="5">
    <source>
        <dbReference type="PROSITE-ProRule" id="PRU00221"/>
    </source>
</evidence>
<keyword evidence="3" id="KW-0677">Repeat</keyword>
<evidence type="ECO:0000256" key="2">
    <source>
        <dbReference type="ARBA" id="ARBA00022574"/>
    </source>
</evidence>
<dbReference type="InterPro" id="IPR015943">
    <property type="entry name" value="WD40/YVTN_repeat-like_dom_sf"/>
</dbReference>
<protein>
    <submittedName>
        <fullName evidence="6">G protein complex beta subunit</fullName>
    </submittedName>
</protein>
<dbReference type="EMBL" id="LGAV01000004">
    <property type="protein sequence ID" value="KOS13959.1"/>
    <property type="molecule type" value="Genomic_DNA"/>
</dbReference>
<sequence length="327" mass="35899">MRAQKAWRIPTVLRLAASHVPAIRSLNIKRQMTMRCQSSKVPALTWSNEGRYLLTASQDGYLVLWNPHHGQKVQAIPTPVPYVMCCAYCPSGLLVASGGLDNACSIYNLRHRESAVDVPVEHTLVGHSGYISACEFLDDYTLFTASGDGTIVQWDTESETPVHTFSEHQGDVLSLALSPTSPDVFVSSGIDSHVRVWDRRTGRVQHTFTGHRSDVNSVAMFPDGMALASSSDDGTCRLWDVRSQRELNIYEPATSASPVKSIAFSRSGRMLCAGYENHKCVVWDTLRAEAVATLTGHDARVTCVRTCPTGERFATAGWDGKVVVWGI</sequence>
<dbReference type="Proteomes" id="UP000037751">
    <property type="component" value="Unassembled WGS sequence"/>
</dbReference>
<feature type="repeat" description="WD" evidence="5">
    <location>
        <begin position="165"/>
        <end position="207"/>
    </location>
</feature>
<dbReference type="GO" id="GO:0007165">
    <property type="term" value="P:signal transduction"/>
    <property type="evidence" value="ECO:0007669"/>
    <property type="project" value="UniProtKB-KW"/>
</dbReference>
<evidence type="ECO:0000313" key="7">
    <source>
        <dbReference type="Proteomes" id="UP000037751"/>
    </source>
</evidence>
<evidence type="ECO:0000256" key="4">
    <source>
        <dbReference type="ARBA" id="ARBA00023224"/>
    </source>
</evidence>
<proteinExistence type="inferred from homology"/>
<dbReference type="InterPro" id="IPR001680">
    <property type="entry name" value="WD40_rpt"/>
</dbReference>
<evidence type="ECO:0000256" key="3">
    <source>
        <dbReference type="ARBA" id="ARBA00022737"/>
    </source>
</evidence>
<dbReference type="PRINTS" id="PR00319">
    <property type="entry name" value="GPROTEINB"/>
</dbReference>
<dbReference type="PRINTS" id="PR00320">
    <property type="entry name" value="GPROTEINBRPT"/>
</dbReference>
<dbReference type="SMART" id="SM00320">
    <property type="entry name" value="WD40"/>
    <property type="match status" value="7"/>
</dbReference>
<dbReference type="PIRSF" id="PIRSF002394">
    <property type="entry name" value="GN-bd_beta"/>
    <property type="match status" value="1"/>
</dbReference>